<dbReference type="HOGENOM" id="CLU_037062_0_0_1"/>
<dbReference type="FlyBase" id="FBgn0029660">
    <property type="gene designation" value="CG10801"/>
</dbReference>
<dbReference type="SMR" id="Q9W4S3"/>
<dbReference type="Gene3D" id="1.25.40.420">
    <property type="match status" value="1"/>
</dbReference>
<dbReference type="Pfam" id="PF07707">
    <property type="entry name" value="BACK"/>
    <property type="match status" value="1"/>
</dbReference>
<reference evidence="3 5" key="5">
    <citation type="journal article" date="2002" name="Genome Biol.">
        <title>Heterochromatic sequences in a Drosophila whole-genome shotgun assembly.</title>
        <authorList>
            <person name="Hoskins R.A."/>
            <person name="Smith C.D."/>
            <person name="Carlson J.W."/>
            <person name="Carvalho A.B."/>
            <person name="Halpern A."/>
            <person name="Kaminker J.S."/>
            <person name="Kennedy C."/>
            <person name="Mungall C.J."/>
            <person name="Sullivan B.A."/>
            <person name="Sutton G.G."/>
            <person name="Yasuhara J.C."/>
            <person name="Wakimoto B.T."/>
            <person name="Myers E.W."/>
            <person name="Celniker S.E."/>
            <person name="Rubin G.M."/>
            <person name="Karpen G.H."/>
        </authorList>
    </citation>
    <scope>NUCLEOTIDE SEQUENCE [LARGE SCALE GENOMIC DNA]</scope>
    <source>
        <strain evidence="5">Berkeley</strain>
    </source>
</reference>
<dbReference type="AGR" id="FB:FBgn0029660"/>
<dbReference type="VEuPathDB" id="VectorBase:FBgn0029660"/>
<evidence type="ECO:0000313" key="4">
    <source>
        <dbReference type="FlyBase" id="FBgn0029660"/>
    </source>
</evidence>
<protein>
    <submittedName>
        <fullName evidence="3">Uncharacterized protein, isoform A</fullName>
    </submittedName>
</protein>
<reference evidence="3 5" key="7">
    <citation type="journal article" date="2007" name="Science">
        <title>The Release 5.1 annotation of Drosophila melanogaster heterochromatin.</title>
        <authorList>
            <person name="Smith C.D."/>
            <person name="Shu S."/>
            <person name="Mungall C.J."/>
            <person name="Karpen G.H."/>
        </authorList>
    </citation>
    <scope>NUCLEOTIDE SEQUENCE [LARGE SCALE GENOMIC DNA]</scope>
    <source>
        <strain evidence="5">Berkeley</strain>
    </source>
</reference>
<dbReference type="InterPro" id="IPR011705">
    <property type="entry name" value="BACK"/>
</dbReference>
<evidence type="ECO:0000256" key="1">
    <source>
        <dbReference type="SAM" id="Coils"/>
    </source>
</evidence>
<dbReference type="BioGRID-ORCS" id="31314">
    <property type="hits" value="0 hits in 1 CRISPR screen"/>
</dbReference>
<feature type="domain" description="BACK" evidence="2">
    <location>
        <begin position="306"/>
        <end position="407"/>
    </location>
</feature>
<dbReference type="OMA" id="WLRRSIC"/>
<dbReference type="PANTHER" id="PTHR22667:SF0">
    <property type="entry name" value="AT01380P-RELATED"/>
    <property type="match status" value="1"/>
</dbReference>
<keyword evidence="5" id="KW-1185">Reference proteome</keyword>
<dbReference type="GeneID" id="31314"/>
<name>Q9W4S3_DROME</name>
<reference evidence="3 5" key="11">
    <citation type="journal article" date="2015" name="Genome Res.">
        <title>The Release 6 reference sequence of the Drosophila melanogaster genome.</title>
        <authorList>
            <person name="Hoskins R.A."/>
            <person name="Carlson J.W."/>
            <person name="Wan K.H."/>
            <person name="Park S."/>
            <person name="Mendez I."/>
            <person name="Galle S.E."/>
            <person name="Booth B.W."/>
            <person name="Pfeiffer B.D."/>
            <person name="George R.A."/>
            <person name="Svirskas R."/>
            <person name="Krzywinski M."/>
            <person name="Schein J."/>
            <person name="Accardo M.C."/>
            <person name="Damia E."/>
            <person name="Messina G."/>
            <person name="Mendez-Lago M."/>
            <person name="de Pablos B."/>
            <person name="Demakova O.V."/>
            <person name="Andreyeva E.N."/>
            <person name="Boldyreva L.V."/>
            <person name="Marra M."/>
            <person name="Carvalho A.B."/>
            <person name="Dimitri P."/>
            <person name="Villasante A."/>
            <person name="Zhimulev I.F."/>
            <person name="Rubin G.M."/>
            <person name="Karpen G.H."/>
            <person name="Celniker S.E."/>
        </authorList>
    </citation>
    <scope>NUCLEOTIDE SEQUENCE [LARGE SCALE GENOMIC DNA]</scope>
    <source>
        <strain evidence="5">Berkeley</strain>
    </source>
</reference>
<dbReference type="AlphaFoldDB" id="Q9W4S3"/>
<dbReference type="RefSeq" id="NP_570058.1">
    <property type="nucleotide sequence ID" value="NM_130702.3"/>
</dbReference>
<organism evidence="3 5">
    <name type="scientific">Drosophila melanogaster</name>
    <name type="common">Fruit fly</name>
    <dbReference type="NCBI Taxonomy" id="7227"/>
    <lineage>
        <taxon>Eukaryota</taxon>
        <taxon>Metazoa</taxon>
        <taxon>Ecdysozoa</taxon>
        <taxon>Arthropoda</taxon>
        <taxon>Hexapoda</taxon>
        <taxon>Insecta</taxon>
        <taxon>Pterygota</taxon>
        <taxon>Neoptera</taxon>
        <taxon>Endopterygota</taxon>
        <taxon>Diptera</taxon>
        <taxon>Brachycera</taxon>
        <taxon>Muscomorpha</taxon>
        <taxon>Ephydroidea</taxon>
        <taxon>Drosophilidae</taxon>
        <taxon>Drosophila</taxon>
        <taxon>Sophophora</taxon>
    </lineage>
</organism>
<reference evidence="3 5" key="2">
    <citation type="journal article" date="2002" name="Genome Biol.">
        <title>Finishing a whole-genome shotgun: release 3 of the Drosophila melanogaster euchromatic genome sequence.</title>
        <authorList>
            <person name="Celniker S.E."/>
            <person name="Wheeler D.A."/>
            <person name="Kronmiller B."/>
            <person name="Carlson J.W."/>
            <person name="Halpern A."/>
            <person name="Patel S."/>
            <person name="Adams M."/>
            <person name="Champe M."/>
            <person name="Dugan S.P."/>
            <person name="Frise E."/>
            <person name="Hodgson A."/>
            <person name="George R.A."/>
            <person name="Hoskins R.A."/>
            <person name="Laverty T."/>
            <person name="Muzny D.M."/>
            <person name="Nelson C.R."/>
            <person name="Pacleb J.M."/>
            <person name="Park S."/>
            <person name="Pfeiffer B.D."/>
            <person name="Richards S."/>
            <person name="Sodergren E.J."/>
            <person name="Svirskas R."/>
            <person name="Tabor P.E."/>
            <person name="Wan K."/>
            <person name="Stapleton M."/>
            <person name="Sutton G.G."/>
            <person name="Venter C."/>
            <person name="Weinstock G."/>
            <person name="Scherer S.E."/>
            <person name="Myers E.W."/>
            <person name="Gibbs R.A."/>
            <person name="Rubin G.M."/>
        </authorList>
    </citation>
    <scope>NUCLEOTIDE SEQUENCE [LARGE SCALE GENOMIC DNA]</scope>
    <source>
        <strain evidence="5">Berkeley</strain>
    </source>
</reference>
<evidence type="ECO:0000313" key="5">
    <source>
        <dbReference type="Proteomes" id="UP000000803"/>
    </source>
</evidence>
<dbReference type="IntAct" id="Q9W4S3">
    <property type="interactions" value="1"/>
</dbReference>
<keyword evidence="1" id="KW-0175">Coiled coil</keyword>
<dbReference type="eggNOG" id="ENOG502T9CP">
    <property type="taxonomic scope" value="Eukaryota"/>
</dbReference>
<dbReference type="UCSC" id="CG10801-RA">
    <property type="organism name" value="d. melanogaster"/>
</dbReference>
<reference evidence="3 5" key="3">
    <citation type="journal article" date="2002" name="Genome Biol.">
        <title>Annotation of the Drosophila melanogaster euchromatic genome: a systematic review.</title>
        <authorList>
            <person name="Misra S."/>
            <person name="Crosby M.A."/>
            <person name="Mungall C.J."/>
            <person name="Matthews B.B."/>
            <person name="Campbell K.S."/>
            <person name="Hradecky P."/>
            <person name="Huang Y."/>
            <person name="Kaminker J.S."/>
            <person name="Millburn G.H."/>
            <person name="Prochnik S.E."/>
            <person name="Smith C.D."/>
            <person name="Tupy J.L."/>
            <person name="Whitfied E.J."/>
            <person name="Bayraktaroglu L."/>
            <person name="Berman B.P."/>
            <person name="Bettencourt B.R."/>
            <person name="Celniker S.E."/>
            <person name="de Grey A.D."/>
            <person name="Drysdale R.A."/>
            <person name="Harris N.L."/>
            <person name="Richter J."/>
            <person name="Russo S."/>
            <person name="Schroeder A.J."/>
            <person name="Shu S.Q."/>
            <person name="Stapleton M."/>
            <person name="Yamada C."/>
            <person name="Ashburner M."/>
            <person name="Gelbart W.M."/>
            <person name="Rubin G.M."/>
            <person name="Lewis S.E."/>
        </authorList>
    </citation>
    <scope>GENOME REANNOTATION</scope>
    <source>
        <strain evidence="5">Berkeley</strain>
    </source>
</reference>
<dbReference type="OrthoDB" id="6350321at2759"/>
<proteinExistence type="predicted"/>
<feature type="coiled-coil region" evidence="1">
    <location>
        <begin position="8"/>
        <end position="35"/>
    </location>
</feature>
<gene>
    <name evidence="3" type="primary">Dmel\CG10801</name>
    <name evidence="3 4" type="ORF">CG10801</name>
    <name evidence="3" type="ORF">Dmel_CG10801</name>
</gene>
<dbReference type="PaxDb" id="7227-FBpp0070502"/>
<dbReference type="STRING" id="7227.FBpp0070502"/>
<reference evidence="3 5" key="9">
    <citation type="journal article" date="2015" name="G3 (Bethesda)">
        <title>Gene Model Annotations for Drosophila melanogaster: Impact of High-Throughput Data.</title>
        <authorList>
            <consortium name="FlyBase Consortium"/>
            <person name="Matthews B.B."/>
            <person name="Dos Santos G."/>
            <person name="Crosby M.A."/>
            <person name="Emmert D.B."/>
            <person name="St Pierre S.E."/>
            <person name="Gramates L.S."/>
            <person name="Zhou P."/>
            <person name="Schroeder A.J."/>
            <person name="Falls K."/>
            <person name="Strelets V."/>
            <person name="Russo S.M."/>
            <person name="Gelbart W.M."/>
            <person name="null"/>
        </authorList>
    </citation>
    <scope>NUCLEOTIDE SEQUENCE [LARGE SCALE GENOMIC DNA]</scope>
    <source>
        <strain evidence="5">Berkeley</strain>
    </source>
</reference>
<dbReference type="EMBL" id="AE014298">
    <property type="protein sequence ID" value="AAF45870.2"/>
    <property type="molecule type" value="Genomic_DNA"/>
</dbReference>
<dbReference type="InterPro" id="IPR031750">
    <property type="entry name" value="DUF4734"/>
</dbReference>
<evidence type="ECO:0000259" key="2">
    <source>
        <dbReference type="SMART" id="SM00875"/>
    </source>
</evidence>
<sequence length="558" mass="66127">MFLDQSKKNQWNNILQEYERQVEEQKQEISPAEVKNKLLTPNWYWYRYIDEQIVPLPLSRSLVQVAEPELSSPISNTSKLCISESSGLIVASTSSSERITCPPPPLMLPKTVDADFADILDISRQRRHRRICTSFSINDIPLQIDCPKVDPILRAGGTFRDYEIIWKPMSSKLDESCAENILSRCTRRMNNNEIMWKATKMCWFDDLEIQIESRFFFVSHILFTYFARNFRKISSQFLQMPVQKIDMAVLIRIYEWMLNEEKTFVVGQNLISFYAAAHWLGVHQLIKQAWSTFSADGVYDIWEINAFQAYIMAKDYRCPEIMIVMQSRLRKCFLPIVASWEFLEFDVNEVTTLLEQDMLCVNSEDEIFFAVFHWLNYSWTERKKHAVKVMQKVRFGLLSPWLRRSICNMPENDRIGEIGQLPEICSLIWEGTLLCQAIIAIGQPEYRRSRLVRRMLRDFEHKRITERSWVFCEGVPHHHDKKCARYRELTFESFKRFLHRLHTNSDIFMESLKAVPNKITNTYRCCIDANFCPSYKRTCPMAPFYRTHLDLDNWKYRN</sequence>
<dbReference type="Pfam" id="PF15881">
    <property type="entry name" value="DUF4734"/>
    <property type="match status" value="1"/>
</dbReference>
<dbReference type="FunCoup" id="Q9W4S3">
    <property type="interactions" value="21"/>
</dbReference>
<reference evidence="3 5" key="4">
    <citation type="journal article" date="2002" name="Genome Biol.">
        <title>The transposable elements of the Drosophila melanogaster euchromatin: a genomics perspective.</title>
        <authorList>
            <person name="Kaminker J.S."/>
            <person name="Bergman C.M."/>
            <person name="Kronmiller B."/>
            <person name="Carlson J."/>
            <person name="Svirskas R."/>
            <person name="Patel S."/>
            <person name="Frise E."/>
            <person name="Wheeler D.A."/>
            <person name="Lewis S.E."/>
            <person name="Rubin G.M."/>
            <person name="Ashburner M."/>
            <person name="Celniker S.E."/>
        </authorList>
    </citation>
    <scope>NUCLEOTIDE SEQUENCE [LARGE SCALE GENOMIC DNA]</scope>
    <source>
        <strain evidence="5">Berkeley</strain>
    </source>
</reference>
<evidence type="ECO:0000313" key="3">
    <source>
        <dbReference type="EMBL" id="AAF45870.2"/>
    </source>
</evidence>
<dbReference type="ExpressionAtlas" id="Q9W4S3">
    <property type="expression patterns" value="baseline and differential"/>
</dbReference>
<dbReference type="Bgee" id="FBgn0029660">
    <property type="expression patterns" value="Expressed in mid-late elongation-stage spermatid (Drosophila) in testis and 12 other cell types or tissues"/>
</dbReference>
<dbReference type="SMART" id="SM00875">
    <property type="entry name" value="BACK"/>
    <property type="match status" value="1"/>
</dbReference>
<dbReference type="InParanoid" id="Q9W4S3"/>
<dbReference type="PANTHER" id="PTHR22667">
    <property type="entry name" value="AT01380P-RELATED"/>
    <property type="match status" value="1"/>
</dbReference>
<reference evidence="3 5" key="10">
    <citation type="journal article" date="2015" name="G3 (Bethesda)">
        <title>Gene Model Annotations for Drosophila melanogaster: The Rule-Benders.</title>
        <authorList>
            <consortium name="FlyBase Consortium"/>
            <person name="Crosby M.A."/>
            <person name="Gramates L.S."/>
            <person name="Dos Santos G."/>
            <person name="Matthews B.B."/>
            <person name="St Pierre S.E."/>
            <person name="Zhou P."/>
            <person name="Schroeder A.J."/>
            <person name="Falls K."/>
            <person name="Emmert D.B."/>
            <person name="Russo S.M."/>
            <person name="Gelbart W.M."/>
            <person name="null"/>
        </authorList>
    </citation>
    <scope>NUCLEOTIDE SEQUENCE [LARGE SCALE GENOMIC DNA]</scope>
    <source>
        <strain evidence="5">Berkeley</strain>
    </source>
</reference>
<dbReference type="Proteomes" id="UP000000803">
    <property type="component" value="Chromosome X"/>
</dbReference>
<reference evidence="3 5" key="8">
    <citation type="journal article" date="2007" name="Science">
        <title>Sequence finishing and mapping of Drosophila melanogaster heterochromatin.</title>
        <authorList>
            <person name="Hoskins R.A."/>
            <person name="Carlson J.W."/>
            <person name="Kennedy C."/>
            <person name="Acevedo D."/>
            <person name="Evans-Holm M."/>
            <person name="Frise E."/>
            <person name="Wan K.H."/>
            <person name="Park S."/>
            <person name="Mendez-Lago M."/>
            <person name="Rossi F."/>
            <person name="Villasante A."/>
            <person name="Dimitri P."/>
            <person name="Karpen G.H."/>
            <person name="Celniker S.E."/>
        </authorList>
    </citation>
    <scope>NUCLEOTIDE SEQUENCE [LARGE SCALE GENOMIC DNA]</scope>
    <source>
        <strain evidence="5">Berkeley</strain>
    </source>
</reference>
<dbReference type="PhylomeDB" id="Q9W4S3"/>
<reference evidence="3 5" key="6">
    <citation type="journal article" date="2005" name="PLoS Comput. Biol.">
        <title>Combined evidence annotation of transposable elements in genome sequences.</title>
        <authorList>
            <person name="Quesneville H."/>
            <person name="Bergman C.M."/>
            <person name="Andrieu O."/>
            <person name="Autard D."/>
            <person name="Nouaud D."/>
            <person name="Ashburner M."/>
            <person name="Anxolabehere D."/>
        </authorList>
    </citation>
    <scope>NUCLEOTIDE SEQUENCE [LARGE SCALE GENOMIC DNA]</scope>
    <source>
        <strain evidence="5">Berkeley</strain>
    </source>
</reference>
<reference evidence="3 5" key="1">
    <citation type="journal article" date="2000" name="Science">
        <title>The genome sequence of Drosophila melanogaster.</title>
        <authorList>
            <person name="Adams M.D."/>
            <person name="Celniker S.E."/>
            <person name="Holt R.A."/>
            <person name="Evans C.A."/>
            <person name="Gocayne J.D."/>
            <person name="Amanatides P.G."/>
            <person name="Scherer S.E."/>
            <person name="Li P.W."/>
            <person name="Hoskins R.A."/>
            <person name="Galle R.F."/>
            <person name="George R.A."/>
            <person name="Lewis S.E."/>
            <person name="Richards S."/>
            <person name="Ashburner M."/>
            <person name="Henderson S.N."/>
            <person name="Sutton G.G."/>
            <person name="Wortman J.R."/>
            <person name="Yandell M.D."/>
            <person name="Zhang Q."/>
            <person name="Chen L.X."/>
            <person name="Brandon R.C."/>
            <person name="Rogers Y.H."/>
            <person name="Blazej R.G."/>
            <person name="Champe M."/>
            <person name="Pfeiffer B.D."/>
            <person name="Wan K.H."/>
            <person name="Doyle C."/>
            <person name="Baxter E.G."/>
            <person name="Helt G."/>
            <person name="Nelson C.R."/>
            <person name="Gabor G.L."/>
            <person name="Abril J.F."/>
            <person name="Agbayani A."/>
            <person name="An H.J."/>
            <person name="Andrews-Pfannkoch C."/>
            <person name="Baldwin D."/>
            <person name="Ballew R.M."/>
            <person name="Basu A."/>
            <person name="Baxendale J."/>
            <person name="Bayraktaroglu L."/>
            <person name="Beasley E.M."/>
            <person name="Beeson K.Y."/>
            <person name="Benos P.V."/>
            <person name="Berman B.P."/>
            <person name="Bhandari D."/>
            <person name="Bolshakov S."/>
            <person name="Borkova D."/>
            <person name="Botchan M.R."/>
            <person name="Bouck J."/>
            <person name="Brokstein P."/>
            <person name="Brottier P."/>
            <person name="Burtis K.C."/>
            <person name="Busam D.A."/>
            <person name="Butler H."/>
            <person name="Cadieu E."/>
            <person name="Center A."/>
            <person name="Chandra I."/>
            <person name="Cherry J.M."/>
            <person name="Cawley S."/>
            <person name="Dahlke C."/>
            <person name="Davenport L.B."/>
            <person name="Davies P."/>
            <person name="de Pablos B."/>
            <person name="Delcher A."/>
            <person name="Deng Z."/>
            <person name="Mays A.D."/>
            <person name="Dew I."/>
            <person name="Dietz S.M."/>
            <person name="Dodson K."/>
            <person name="Doup L.E."/>
            <person name="Downes M."/>
            <person name="Dugan-Rocha S."/>
            <person name="Dunkov B.C."/>
            <person name="Dunn P."/>
            <person name="Durbin K.J."/>
            <person name="Evangelista C.C."/>
            <person name="Ferraz C."/>
            <person name="Ferriera S."/>
            <person name="Fleischmann W."/>
            <person name="Fosler C."/>
            <person name="Gabrielian A.E."/>
            <person name="Garg N.S."/>
            <person name="Gelbart W.M."/>
            <person name="Glasser K."/>
            <person name="Glodek A."/>
            <person name="Gong F."/>
            <person name="Gorrell J.H."/>
            <person name="Gu Z."/>
            <person name="Guan P."/>
            <person name="Harris M."/>
            <person name="Harris N.L."/>
            <person name="Harvey D."/>
            <person name="Heiman T.J."/>
            <person name="Hernandez J.R."/>
            <person name="Houck J."/>
            <person name="Hostin D."/>
            <person name="Houston K.A."/>
            <person name="Howland T.J."/>
            <person name="Wei M.H."/>
            <person name="Ibegwam C."/>
            <person name="Jalali M."/>
            <person name="Kalush F."/>
            <person name="Karpen G.H."/>
            <person name="Ke Z."/>
            <person name="Kennison J.A."/>
            <person name="Ketchum K.A."/>
            <person name="Kimmel B.E."/>
            <person name="Kodira C.D."/>
            <person name="Kraft C."/>
            <person name="Kravitz S."/>
            <person name="Kulp D."/>
            <person name="Lai Z."/>
            <person name="Lasko P."/>
            <person name="Lei Y."/>
            <person name="Levitsky A.A."/>
            <person name="Li J."/>
            <person name="Li Z."/>
            <person name="Liang Y."/>
            <person name="Lin X."/>
            <person name="Liu X."/>
            <person name="Mattei B."/>
            <person name="McIntosh T.C."/>
            <person name="McLeod M.P."/>
            <person name="McPherson D."/>
            <person name="Merkulov G."/>
            <person name="Milshina N.V."/>
            <person name="Mobarry C."/>
            <person name="Morris J."/>
            <person name="Moshrefi A."/>
            <person name="Mount S.M."/>
            <person name="Moy M."/>
            <person name="Murphy B."/>
            <person name="Murphy L."/>
            <person name="Muzny D.M."/>
            <person name="Nelson D.L."/>
            <person name="Nelson D.R."/>
            <person name="Nelson K.A."/>
            <person name="Nixon K."/>
            <person name="Nusskern D.R."/>
            <person name="Pacleb J.M."/>
            <person name="Palazzolo M."/>
            <person name="Pittman G.S."/>
            <person name="Pan S."/>
            <person name="Pollard J."/>
            <person name="Puri V."/>
            <person name="Reese M.G."/>
            <person name="Reinert K."/>
            <person name="Remington K."/>
            <person name="Saunders R.D."/>
            <person name="Scheeler F."/>
            <person name="Shen H."/>
            <person name="Shue B.C."/>
            <person name="Siden-Kiamos I."/>
            <person name="Simpson M."/>
            <person name="Skupski M.P."/>
            <person name="Smith T."/>
            <person name="Spier E."/>
            <person name="Spradling A.C."/>
            <person name="Stapleton M."/>
            <person name="Strong R."/>
            <person name="Sun E."/>
            <person name="Svirskas R."/>
            <person name="Tector C."/>
            <person name="Turner R."/>
            <person name="Venter E."/>
            <person name="Wang A.H."/>
            <person name="Wang X."/>
            <person name="Wang Z.Y."/>
            <person name="Wassarman D.A."/>
            <person name="Weinstock G.M."/>
            <person name="Weissenbach J."/>
            <person name="Williams S.M."/>
            <person name="WoodageT"/>
            <person name="Worley K.C."/>
            <person name="Wu D."/>
            <person name="Yang S."/>
            <person name="Yao Q.A."/>
            <person name="Ye J."/>
            <person name="Yeh R.F."/>
            <person name="Zaveri J.S."/>
            <person name="Zhan M."/>
            <person name="Zhang G."/>
            <person name="Zhao Q."/>
            <person name="Zheng L."/>
            <person name="Zheng X.H."/>
            <person name="Zhong F.N."/>
            <person name="Zhong W."/>
            <person name="Zhou X."/>
            <person name="Zhu S."/>
            <person name="Zhu X."/>
            <person name="Smith H.O."/>
            <person name="Gibbs R.A."/>
            <person name="Myers E.W."/>
            <person name="Rubin G.M."/>
            <person name="Venter J.C."/>
        </authorList>
    </citation>
    <scope>NUCLEOTIDE SEQUENCE [LARGE SCALE GENOMIC DNA]</scope>
    <source>
        <strain evidence="5">Berkeley</strain>
    </source>
</reference>
<accession>Q9W4S3</accession>